<reference evidence="1 2" key="1">
    <citation type="submission" date="2019-03" db="EMBL/GenBank/DDBJ databases">
        <title>Genomic Encyclopedia of Archaeal and Bacterial Type Strains, Phase II (KMG-II): from individual species to whole genera.</title>
        <authorList>
            <person name="Goeker M."/>
        </authorList>
    </citation>
    <scope>NUCLEOTIDE SEQUENCE [LARGE SCALE GENOMIC DNA]</scope>
    <source>
        <strain evidence="1 2">DSM 15388</strain>
    </source>
</reference>
<comment type="caution">
    <text evidence="1">The sequence shown here is derived from an EMBL/GenBank/DDBJ whole genome shotgun (WGS) entry which is preliminary data.</text>
</comment>
<evidence type="ECO:0000313" key="2">
    <source>
        <dbReference type="Proteomes" id="UP000295793"/>
    </source>
</evidence>
<protein>
    <submittedName>
        <fullName evidence="1">Uncharacterized protein</fullName>
    </submittedName>
</protein>
<dbReference type="Proteomes" id="UP000295793">
    <property type="component" value="Unassembled WGS sequence"/>
</dbReference>
<dbReference type="RefSeq" id="WP_132700603.1">
    <property type="nucleotide sequence ID" value="NZ_SLZR01000003.1"/>
</dbReference>
<proteinExistence type="predicted"/>
<dbReference type="OrthoDB" id="9835516at2"/>
<gene>
    <name evidence="1" type="ORF">BCF53_103368</name>
</gene>
<sequence>MPAIDTNQPSSAFYHSEYRNCEIVINYVGEQYSGEFRVHGKTMGSNTAETFEATLQSLRSSADQYHYMRQQNREDGVLSPADYISAVQAIWRLLKPSQRRLLLFHMSAADYQCEVDQLLEVAELHSTIQLLLSYADIARKLSDELAYIPPTSPAVIDPIICVLMTPTGVLTNRSDYDDMRTLQLRPEVAKALESINGYRPT</sequence>
<accession>A0A4R3I9Y9</accession>
<dbReference type="EMBL" id="SLZR01000003">
    <property type="protein sequence ID" value="TCS42698.1"/>
    <property type="molecule type" value="Genomic_DNA"/>
</dbReference>
<keyword evidence="2" id="KW-1185">Reference proteome</keyword>
<organism evidence="1 2">
    <name type="scientific">Reinekea marinisedimentorum</name>
    <dbReference type="NCBI Taxonomy" id="230495"/>
    <lineage>
        <taxon>Bacteria</taxon>
        <taxon>Pseudomonadati</taxon>
        <taxon>Pseudomonadota</taxon>
        <taxon>Gammaproteobacteria</taxon>
        <taxon>Oceanospirillales</taxon>
        <taxon>Saccharospirillaceae</taxon>
        <taxon>Reinekea</taxon>
    </lineage>
</organism>
<dbReference type="AlphaFoldDB" id="A0A4R3I9Y9"/>
<evidence type="ECO:0000313" key="1">
    <source>
        <dbReference type="EMBL" id="TCS42698.1"/>
    </source>
</evidence>
<name>A0A4R3I9Y9_9GAMM</name>